<dbReference type="EMBL" id="MN740157">
    <property type="protein sequence ID" value="QHT90757.1"/>
    <property type="molecule type" value="Genomic_DNA"/>
</dbReference>
<evidence type="ECO:0000313" key="1">
    <source>
        <dbReference type="EMBL" id="QHT90757.1"/>
    </source>
</evidence>
<protein>
    <submittedName>
        <fullName evidence="1">Uncharacterized protein</fullName>
    </submittedName>
</protein>
<accession>A0A6C0IEC0</accession>
<sequence>MTFSHSHCFQPHSTKMKVAGFIRLPVQWFDDEQESYETRDFTLYCHEDGSFIKNYSLRSFWLSKIQPIYINSMTSPQLHDTYDIKSNPRRIHPFAHQYVHWIERVMLHVQTKGRMPPPLCIMKRCVLPASLRYRYRYVEQNTHYIEYEDCLPVLVRLQTWCRKCLLRHRSSRNLLSR</sequence>
<organism evidence="1">
    <name type="scientific">viral metagenome</name>
    <dbReference type="NCBI Taxonomy" id="1070528"/>
    <lineage>
        <taxon>unclassified sequences</taxon>
        <taxon>metagenomes</taxon>
        <taxon>organismal metagenomes</taxon>
    </lineage>
</organism>
<reference evidence="1" key="1">
    <citation type="journal article" date="2020" name="Nature">
        <title>Giant virus diversity and host interactions through global metagenomics.</title>
        <authorList>
            <person name="Schulz F."/>
            <person name="Roux S."/>
            <person name="Paez-Espino D."/>
            <person name="Jungbluth S."/>
            <person name="Walsh D.A."/>
            <person name="Denef V.J."/>
            <person name="McMahon K.D."/>
            <person name="Konstantinidis K.T."/>
            <person name="Eloe-Fadrosh E.A."/>
            <person name="Kyrpides N.C."/>
            <person name="Woyke T."/>
        </authorList>
    </citation>
    <scope>NUCLEOTIDE SEQUENCE</scope>
    <source>
        <strain evidence="1">GVMAG-M-3300023184-71</strain>
    </source>
</reference>
<dbReference type="AlphaFoldDB" id="A0A6C0IEC0"/>
<proteinExistence type="predicted"/>
<name>A0A6C0IEC0_9ZZZZ</name>